<evidence type="ECO:0000256" key="1">
    <source>
        <dbReference type="ARBA" id="ARBA00009477"/>
    </source>
</evidence>
<dbReference type="InterPro" id="IPR006143">
    <property type="entry name" value="RND_pump_MFP"/>
</dbReference>
<dbReference type="Gene3D" id="2.40.50.100">
    <property type="match status" value="2"/>
</dbReference>
<comment type="caution">
    <text evidence="4">The sequence shown here is derived from an EMBL/GenBank/DDBJ whole genome shotgun (WGS) entry which is preliminary data.</text>
</comment>
<dbReference type="SUPFAM" id="SSF111369">
    <property type="entry name" value="HlyD-like secretion proteins"/>
    <property type="match status" value="1"/>
</dbReference>
<dbReference type="AlphaFoldDB" id="A0A6L6IRC7"/>
<protein>
    <submittedName>
        <fullName evidence="4">Efflux RND transporter periplasmic adaptor subunit</fullName>
    </submittedName>
</protein>
<keyword evidence="2" id="KW-0812">Transmembrane</keyword>
<gene>
    <name evidence="4" type="ORF">GJV78_18870</name>
</gene>
<dbReference type="NCBIfam" id="TIGR01730">
    <property type="entry name" value="RND_mfp"/>
    <property type="match status" value="1"/>
</dbReference>
<keyword evidence="2" id="KW-1133">Transmembrane helix</keyword>
<dbReference type="Gene3D" id="2.40.30.170">
    <property type="match status" value="1"/>
</dbReference>
<evidence type="ECO:0000313" key="5">
    <source>
        <dbReference type="Proteomes" id="UP000477739"/>
    </source>
</evidence>
<organism evidence="4 5">
    <name type="scientific">Intestinirhabdus alba</name>
    <dbReference type="NCBI Taxonomy" id="2899544"/>
    <lineage>
        <taxon>Bacteria</taxon>
        <taxon>Pseudomonadati</taxon>
        <taxon>Pseudomonadota</taxon>
        <taxon>Gammaproteobacteria</taxon>
        <taxon>Enterobacterales</taxon>
        <taxon>Enterobacteriaceae</taxon>
        <taxon>Intestinirhabdus</taxon>
    </lineage>
</organism>
<name>A0A6L6IRC7_9ENTR</name>
<accession>A0A6L6IRC7</accession>
<evidence type="ECO:0000256" key="2">
    <source>
        <dbReference type="SAM" id="Phobius"/>
    </source>
</evidence>
<dbReference type="GO" id="GO:0015562">
    <property type="term" value="F:efflux transmembrane transporter activity"/>
    <property type="evidence" value="ECO:0007669"/>
    <property type="project" value="TreeGrafter"/>
</dbReference>
<keyword evidence="2" id="KW-0472">Membrane</keyword>
<dbReference type="PANTHER" id="PTHR30469">
    <property type="entry name" value="MULTIDRUG RESISTANCE PROTEIN MDTA"/>
    <property type="match status" value="1"/>
</dbReference>
<dbReference type="Pfam" id="PF25917">
    <property type="entry name" value="BSH_RND"/>
    <property type="match status" value="1"/>
</dbReference>
<proteinExistence type="inferred from homology"/>
<dbReference type="OrthoDB" id="9791520at2"/>
<dbReference type="RefSeq" id="WP_155109761.1">
    <property type="nucleotide sequence ID" value="NZ_WMJZ01000033.1"/>
</dbReference>
<sequence length="374" mass="42283">MNKIKIKYILFVIIGFISIVSYMLFNQRELHKNNANHNVIKAQQIDLYFKIQAVGTIQPNKHVKIGSQISGLINHIHRDVGDVVKKDELIVSIDNTLYKSRVDAAKSYLFKLQSQLNEEHLNYKHSKIKLTRIKQLKEQGAISLDGFDEAHYNLLKINEKKAALIHEINQYKHVLHSEEVNLGYTNIFSPMDGIVTAIYVNEGQTLNINQQAPILMEIADLSKMLVYIKVSEADINKVSIGQNVTFRIYSDSSIFDTGVIEKIAFNPEIINNSVYYTVITSVDNKLGLLSPGMSADVDVIVYKKENATVIPSDALFGIKNKKSSNDRKTYFFRQLLNDSYVVKKLIIGYDNGINAEVLEGLLPGEEITVMSKGE</sequence>
<dbReference type="GO" id="GO:1990281">
    <property type="term" value="C:efflux pump complex"/>
    <property type="evidence" value="ECO:0007669"/>
    <property type="project" value="TreeGrafter"/>
</dbReference>
<evidence type="ECO:0000313" key="4">
    <source>
        <dbReference type="EMBL" id="MTH48278.1"/>
    </source>
</evidence>
<reference evidence="4 5" key="1">
    <citation type="submission" date="2019-11" db="EMBL/GenBank/DDBJ databases">
        <title>Escherichia alba sp. nov. isolated from the gut of plastic-eating superworms Zophobas atratus.</title>
        <authorList>
            <person name="Yang Y."/>
        </authorList>
    </citation>
    <scope>NUCLEOTIDE SEQUENCE [LARGE SCALE GENOMIC DNA]</scope>
    <source>
        <strain evidence="5">BIT-B35</strain>
    </source>
</reference>
<dbReference type="Proteomes" id="UP000477739">
    <property type="component" value="Unassembled WGS sequence"/>
</dbReference>
<dbReference type="EMBL" id="WMJZ01000033">
    <property type="protein sequence ID" value="MTH48278.1"/>
    <property type="molecule type" value="Genomic_DNA"/>
</dbReference>
<evidence type="ECO:0000259" key="3">
    <source>
        <dbReference type="Pfam" id="PF25917"/>
    </source>
</evidence>
<dbReference type="InterPro" id="IPR058625">
    <property type="entry name" value="MdtA-like_BSH"/>
</dbReference>
<feature type="domain" description="Multidrug resistance protein MdtA-like barrel-sandwich hybrid" evidence="3">
    <location>
        <begin position="62"/>
        <end position="215"/>
    </location>
</feature>
<feature type="transmembrane region" description="Helical" evidence="2">
    <location>
        <begin position="6"/>
        <end position="25"/>
    </location>
</feature>
<comment type="similarity">
    <text evidence="1">Belongs to the membrane fusion protein (MFP) (TC 8.A.1) family.</text>
</comment>
<keyword evidence="5" id="KW-1185">Reference proteome</keyword>
<dbReference type="PANTHER" id="PTHR30469:SF33">
    <property type="entry name" value="SLR1207 PROTEIN"/>
    <property type="match status" value="1"/>
</dbReference>